<feature type="compositionally biased region" description="Polar residues" evidence="3">
    <location>
        <begin position="421"/>
        <end position="435"/>
    </location>
</feature>
<feature type="compositionally biased region" description="Polar residues" evidence="3">
    <location>
        <begin position="772"/>
        <end position="785"/>
    </location>
</feature>
<feature type="compositionally biased region" description="Basic and acidic residues" evidence="3">
    <location>
        <begin position="720"/>
        <end position="731"/>
    </location>
</feature>
<feature type="compositionally biased region" description="Low complexity" evidence="3">
    <location>
        <begin position="123"/>
        <end position="141"/>
    </location>
</feature>
<keyword evidence="1" id="KW-0677">Repeat</keyword>
<gene>
    <name evidence="4" type="ORF">C7K55_05830</name>
</gene>
<feature type="compositionally biased region" description="Low complexity" evidence="3">
    <location>
        <begin position="47"/>
        <end position="69"/>
    </location>
</feature>
<evidence type="ECO:0000313" key="5">
    <source>
        <dbReference type="Proteomes" id="UP000243002"/>
    </source>
</evidence>
<evidence type="ECO:0000256" key="1">
    <source>
        <dbReference type="ARBA" id="ARBA00022737"/>
    </source>
</evidence>
<dbReference type="EMBL" id="PXXO01000005">
    <property type="protein sequence ID" value="PSJ05958.1"/>
    <property type="molecule type" value="Genomic_DNA"/>
</dbReference>
<sequence>MASSSSREAALERRKALTNGGKKAANRFTSGPSRVRSVEDARPTRTAPAMEAPASVAKAAPAVNARGAASQRSLAAPTGSSRTSQARPIANPSRDLVLARREALSKRGKRADTSSDRTRTDLAKIAQKAQAPAAEAKCKCQGETAAAPALTSLSNRTSQTTSSGADRRATAKRLSQLDPSRALVLARREALSKRGKSANAPKSTTAASVSRQGNPDMSARELSQKVRELRAKVGSAGSSRAGGTRPSGPNRHGAKQAAAAEAHWKVGVSETSSGQVVTGTQANRSEKTTGNEAATCRAITGTEYLGAEVFQTFCQSAPVASQPAKVGVSATTHGNRVTGNEVGRSEKVTGDEPGTCKNVTGTEYVSANQSAAFCGTSSSSPSPSPSPRKVGRSQTQGGQAVSGVMVGRSSKVTGDEPGSGKQLTGSQYVSDQGQVTGRAPTKVASLHTLRGTGITGTHVGRSEHVTGDEPGSCRLVTGDEYVGSQQYADFCGSKPEPEAAKVGFSVTNRAQVVSGTHTGRSSNVTGDEPGTCKVVTGTPYAGLEQAGDFCNSKSVAEIRQRTPVRGSNRMSGIQPGIGGVLTGAGRGACEAVTGTPYIGGDQLAKVCGAAAAHDSDFPQPLAGSQPWQQFSIQSPARSAQVGREPAGAVTGTSYEQGSRITGPFDLAGDMVTGTEQFRFDRRGGSQIARGPIEVPVSVDEDARPTSRVTGEGISAGLKITGDDWDRGDRVTGTEGVSARRRNPTRPGSKTSMPAALQPKRNEERPEPICRVTGSSGNTTAGSLITVSGGARG</sequence>
<dbReference type="AlphaFoldDB" id="A0A2P7MXN6"/>
<feature type="compositionally biased region" description="Low complexity" evidence="3">
    <location>
        <begin position="234"/>
        <end position="257"/>
    </location>
</feature>
<name>A0A2P7MXN6_9CYAN</name>
<feature type="region of interest" description="Disordered" evidence="3">
    <location>
        <begin position="330"/>
        <end position="355"/>
    </location>
</feature>
<comment type="similarity">
    <text evidence="2">Belongs to the CsoS2 family.</text>
</comment>
<feature type="region of interest" description="Disordered" evidence="3">
    <location>
        <begin position="269"/>
        <end position="288"/>
    </location>
</feature>
<dbReference type="InterPro" id="IPR020990">
    <property type="entry name" value="CSOS2/2B"/>
</dbReference>
<feature type="compositionally biased region" description="Polar residues" evidence="3">
    <location>
        <begin position="151"/>
        <end position="164"/>
    </location>
</feature>
<reference evidence="4 5" key="1">
    <citation type="journal article" date="2018" name="Environ. Microbiol.">
        <title>Ecological and genomic features of two widespread freshwater picocyanobacteria.</title>
        <authorList>
            <person name="Cabello-Yeves P.J."/>
            <person name="Picazo A."/>
            <person name="Camacho A."/>
            <person name="Callieri C."/>
            <person name="Rosselli R."/>
            <person name="Roda-Garcia J.J."/>
            <person name="Coutinho F.H."/>
            <person name="Rodriguez-Valera F."/>
        </authorList>
    </citation>
    <scope>NUCLEOTIDE SEQUENCE [LARGE SCALE GENOMIC DNA]</scope>
    <source>
        <strain evidence="4 5">Tous</strain>
    </source>
</reference>
<feature type="compositionally biased region" description="Polar residues" evidence="3">
    <location>
        <begin position="269"/>
        <end position="283"/>
    </location>
</feature>
<proteinExistence type="inferred from homology"/>
<dbReference type="OrthoDB" id="543713at2"/>
<comment type="caution">
    <text evidence="4">The sequence shown here is derived from an EMBL/GenBank/DDBJ whole genome shotgun (WGS) entry which is preliminary data.</text>
</comment>
<feature type="region of interest" description="Disordered" evidence="3">
    <location>
        <begin position="373"/>
        <end position="441"/>
    </location>
</feature>
<organism evidence="4 5">
    <name type="scientific">Cyanobium usitatum str. Tous</name>
    <dbReference type="NCBI Taxonomy" id="2116684"/>
    <lineage>
        <taxon>Bacteria</taxon>
        <taxon>Bacillati</taxon>
        <taxon>Cyanobacteriota</taxon>
        <taxon>Cyanophyceae</taxon>
        <taxon>Synechococcales</taxon>
        <taxon>Prochlorococcaceae</taxon>
        <taxon>Cyanobium</taxon>
    </lineage>
</organism>
<feature type="compositionally biased region" description="Basic and acidic residues" evidence="3">
    <location>
        <begin position="218"/>
        <end position="231"/>
    </location>
</feature>
<feature type="compositionally biased region" description="Polar residues" evidence="3">
    <location>
        <begin position="200"/>
        <end position="215"/>
    </location>
</feature>
<feature type="compositionally biased region" description="Polar residues" evidence="3">
    <location>
        <begin position="70"/>
        <end position="86"/>
    </location>
</feature>
<feature type="region of interest" description="Disordered" evidence="3">
    <location>
        <begin position="719"/>
        <end position="792"/>
    </location>
</feature>
<evidence type="ECO:0000313" key="4">
    <source>
        <dbReference type="EMBL" id="PSJ05958.1"/>
    </source>
</evidence>
<dbReference type="Pfam" id="PF12288">
    <property type="entry name" value="CsoS2_M"/>
    <property type="match status" value="2"/>
</dbReference>
<accession>A0A2P7MXN6</accession>
<feature type="region of interest" description="Disordered" evidence="3">
    <location>
        <begin position="1"/>
        <end position="257"/>
    </location>
</feature>
<keyword evidence="5" id="KW-1185">Reference proteome</keyword>
<feature type="compositionally biased region" description="Basic and acidic residues" evidence="3">
    <location>
        <begin position="97"/>
        <end position="122"/>
    </location>
</feature>
<dbReference type="GO" id="GO:0043886">
    <property type="term" value="F:structural constituent of carboxysome shell"/>
    <property type="evidence" value="ECO:0007669"/>
    <property type="project" value="InterPro"/>
</dbReference>
<evidence type="ECO:0000256" key="3">
    <source>
        <dbReference type="SAM" id="MobiDB-lite"/>
    </source>
</evidence>
<evidence type="ECO:0000256" key="2">
    <source>
        <dbReference type="ARBA" id="ARBA00024044"/>
    </source>
</evidence>
<protein>
    <submittedName>
        <fullName evidence="4">Carboxysome shell protein</fullName>
    </submittedName>
</protein>
<dbReference type="Proteomes" id="UP000243002">
    <property type="component" value="Unassembled WGS sequence"/>
</dbReference>
<dbReference type="RefSeq" id="WP_106502477.1">
    <property type="nucleotide sequence ID" value="NZ_PXXO01000005.1"/>
</dbReference>